<dbReference type="eggNOG" id="arCOG02918">
    <property type="taxonomic scope" value="Archaea"/>
</dbReference>
<dbReference type="RefSeq" id="WP_074854677.1">
    <property type="nucleotide sequence ID" value="NZ_FOIS01000002.1"/>
</dbReference>
<dbReference type="STRING" id="1202768.SAMN05216285_1793"/>
<dbReference type="Proteomes" id="UP000183275">
    <property type="component" value="Unassembled WGS sequence"/>
</dbReference>
<feature type="compositionally biased region" description="Basic and acidic residues" evidence="6">
    <location>
        <begin position="203"/>
        <end position="212"/>
    </location>
</feature>
<dbReference type="AlphaFoldDB" id="A0A1I0NKQ5"/>
<dbReference type="PROSITE" id="PS51257">
    <property type="entry name" value="PROKAR_LIPOPROTEIN"/>
    <property type="match status" value="1"/>
</dbReference>
<evidence type="ECO:0000256" key="6">
    <source>
        <dbReference type="SAM" id="MobiDB-lite"/>
    </source>
</evidence>
<dbReference type="PROSITE" id="PS00196">
    <property type="entry name" value="COPPER_BLUE"/>
    <property type="match status" value="1"/>
</dbReference>
<dbReference type="Gene3D" id="2.60.40.420">
    <property type="entry name" value="Cupredoxins - blue copper proteins"/>
    <property type="match status" value="1"/>
</dbReference>
<keyword evidence="3" id="KW-0249">Electron transport</keyword>
<sequence length="239" mass="25549">MIGPDVRRRRLLTAGSGVLALGLAGCLGGDETEAEEAQNGTDGSDDAGDRSDDPDGDEHGDHDHSPDHEVGQPVSEIQVGMGSNDAGRHFIPHVVHVEVGGTVEWVLESGTHDTIAYHPDAYGDQQRIPEDAEPWESGLLSDDGETFERTFDVEGVYDYACTPHEKEGMVGTVVVGWPEPDGQPGLEPPADERPDAAIEQLERYNEQVRDALEAGPDGQVGDDHGDGGHGDDGHDDHDH</sequence>
<organism evidence="8 9">
    <name type="scientific">Natrinema salifodinae</name>
    <dbReference type="NCBI Taxonomy" id="1202768"/>
    <lineage>
        <taxon>Archaea</taxon>
        <taxon>Methanobacteriati</taxon>
        <taxon>Methanobacteriota</taxon>
        <taxon>Stenosarchaea group</taxon>
        <taxon>Halobacteria</taxon>
        <taxon>Halobacteriales</taxon>
        <taxon>Natrialbaceae</taxon>
        <taxon>Natrinema</taxon>
    </lineage>
</organism>
<keyword evidence="2 5" id="KW-0479">Metal-binding</keyword>
<gene>
    <name evidence="8" type="ORF">SAMN05216285_1793</name>
</gene>
<feature type="binding site" evidence="5">
    <location>
        <position position="169"/>
    </location>
    <ligand>
        <name>Cu cation</name>
        <dbReference type="ChEBI" id="CHEBI:23378"/>
    </ligand>
</feature>
<dbReference type="GO" id="GO:0009055">
    <property type="term" value="F:electron transfer activity"/>
    <property type="evidence" value="ECO:0007669"/>
    <property type="project" value="InterPro"/>
</dbReference>
<evidence type="ECO:0000256" key="1">
    <source>
        <dbReference type="ARBA" id="ARBA00022448"/>
    </source>
</evidence>
<evidence type="ECO:0000256" key="3">
    <source>
        <dbReference type="ARBA" id="ARBA00022982"/>
    </source>
</evidence>
<accession>A0A1I0NKQ5</accession>
<evidence type="ECO:0000259" key="7">
    <source>
        <dbReference type="Pfam" id="PF00127"/>
    </source>
</evidence>
<keyword evidence="9" id="KW-1185">Reference proteome</keyword>
<dbReference type="PRINTS" id="PR00157">
    <property type="entry name" value="PLASTOCYANIN"/>
</dbReference>
<feature type="compositionally biased region" description="Basic and acidic residues" evidence="6">
    <location>
        <begin position="47"/>
        <end position="70"/>
    </location>
</feature>
<feature type="region of interest" description="Disordered" evidence="6">
    <location>
        <begin position="203"/>
        <end position="239"/>
    </location>
</feature>
<feature type="domain" description="Blue (type 1) copper" evidence="7">
    <location>
        <begin position="80"/>
        <end position="175"/>
    </location>
</feature>
<name>A0A1I0NKQ5_9EURY</name>
<keyword evidence="1" id="KW-0813">Transport</keyword>
<dbReference type="InterPro" id="IPR002387">
    <property type="entry name" value="Plastocyanin"/>
</dbReference>
<evidence type="ECO:0000256" key="5">
    <source>
        <dbReference type="PIRSR" id="PIRSR602387-1"/>
    </source>
</evidence>
<comment type="cofactor">
    <cofactor evidence="5">
        <name>Cu(2+)</name>
        <dbReference type="ChEBI" id="CHEBI:29036"/>
    </cofactor>
    <text evidence="5">The crystal structure with reduced Cu(1+) has also been determined.</text>
</comment>
<dbReference type="EMBL" id="FOIS01000002">
    <property type="protein sequence ID" value="SEW01462.1"/>
    <property type="molecule type" value="Genomic_DNA"/>
</dbReference>
<evidence type="ECO:0000313" key="9">
    <source>
        <dbReference type="Proteomes" id="UP000183275"/>
    </source>
</evidence>
<evidence type="ECO:0000256" key="4">
    <source>
        <dbReference type="ARBA" id="ARBA00023008"/>
    </source>
</evidence>
<proteinExistence type="predicted"/>
<protein>
    <submittedName>
        <fullName evidence="8">Plastocyanin</fullName>
    </submittedName>
</protein>
<dbReference type="InterPro" id="IPR000923">
    <property type="entry name" value="BlueCu_1"/>
</dbReference>
<dbReference type="GO" id="GO:0005507">
    <property type="term" value="F:copper ion binding"/>
    <property type="evidence" value="ECO:0007669"/>
    <property type="project" value="InterPro"/>
</dbReference>
<feature type="region of interest" description="Disordered" evidence="6">
    <location>
        <begin position="30"/>
        <end position="71"/>
    </location>
</feature>
<dbReference type="Pfam" id="PF00127">
    <property type="entry name" value="Copper-bind"/>
    <property type="match status" value="1"/>
</dbReference>
<evidence type="ECO:0000256" key="2">
    <source>
        <dbReference type="ARBA" id="ARBA00022723"/>
    </source>
</evidence>
<evidence type="ECO:0000313" key="8">
    <source>
        <dbReference type="EMBL" id="SEW01462.1"/>
    </source>
</evidence>
<dbReference type="InterPro" id="IPR028871">
    <property type="entry name" value="BlueCu_1_BS"/>
</dbReference>
<keyword evidence="4 5" id="KW-0186">Copper</keyword>
<reference evidence="9" key="1">
    <citation type="submission" date="2016-10" db="EMBL/GenBank/DDBJ databases">
        <authorList>
            <person name="Varghese N."/>
        </authorList>
    </citation>
    <scope>NUCLEOTIDE SEQUENCE [LARGE SCALE GENOMIC DNA]</scope>
    <source>
        <strain evidence="9">CGMCC 1.12284</strain>
    </source>
</reference>
<feature type="binding site" evidence="5">
    <location>
        <position position="161"/>
    </location>
    <ligand>
        <name>Cu cation</name>
        <dbReference type="ChEBI" id="CHEBI:23378"/>
    </ligand>
</feature>
<dbReference type="InterPro" id="IPR008972">
    <property type="entry name" value="Cupredoxin"/>
</dbReference>
<dbReference type="SUPFAM" id="SSF49503">
    <property type="entry name" value="Cupredoxins"/>
    <property type="match status" value="1"/>
</dbReference>
<feature type="binding site" evidence="5">
    <location>
        <position position="164"/>
    </location>
    <ligand>
        <name>Cu cation</name>
        <dbReference type="ChEBI" id="CHEBI:23378"/>
    </ligand>
</feature>
<feature type="compositionally biased region" description="Basic and acidic residues" evidence="6">
    <location>
        <begin position="221"/>
        <end position="239"/>
    </location>
</feature>